<evidence type="ECO:0000256" key="1">
    <source>
        <dbReference type="ARBA" id="ARBA00004196"/>
    </source>
</evidence>
<keyword evidence="3" id="KW-0456">Lyase</keyword>
<gene>
    <name evidence="6" type="ORF">GCM10011532_25750</name>
</gene>
<keyword evidence="2" id="KW-0732">Signal</keyword>
<evidence type="ECO:0000256" key="3">
    <source>
        <dbReference type="ARBA" id="ARBA00023239"/>
    </source>
</evidence>
<dbReference type="Pfam" id="PF05426">
    <property type="entry name" value="Alginate_lyase"/>
    <property type="match status" value="1"/>
</dbReference>
<dbReference type="SUPFAM" id="SSF48230">
    <property type="entry name" value="Chondroitin AC/alginate lyase"/>
    <property type="match status" value="1"/>
</dbReference>
<evidence type="ECO:0000313" key="7">
    <source>
        <dbReference type="Proteomes" id="UP000605733"/>
    </source>
</evidence>
<dbReference type="InterPro" id="IPR008929">
    <property type="entry name" value="Chondroitin_lyas"/>
</dbReference>
<dbReference type="InterPro" id="IPR012480">
    <property type="entry name" value="Hepar_II_III_C"/>
</dbReference>
<protein>
    <submittedName>
        <fullName evidence="6">Uncharacterized protein</fullName>
    </submittedName>
</protein>
<dbReference type="InterPro" id="IPR008397">
    <property type="entry name" value="Alginate_lyase_dom"/>
</dbReference>
<sequence length="595" mass="67221">MSQAYDSIYDWLSTEDKKFLEENLFHPYADFLSEGNPKFFNRIHNHSTWGNAAVGMIGLVMDNDELVNRALYGLENTNIDKAARDNDGGLIQQPGQKAGFLANIEEAFSPSGYYTEGPYYQRYAMYPFMLFAKALQNKRPELKIFEYKDGVLIKSVDALLNLTDADGEFFPLNDAQKGMSFFNKSVIMAVDAAYYYGEQDPRLLSVAKKQGEVTLDDAGLAVALGLKNDKEKEFQKKSIVLSDGSKGNKGGVGILRITEDESIFSLVMKFTSQGDSHGHYDKLSYSFYNDGEEVIQDYGFSRFVNIEPKNGGGYLKENTSWAKQSIAHNTIVQNETSHFNGDFDTGNKYHSEKYFSDFSKDNVQIISAKEENAYPGTKMQRTMALIKNDIFQKPVLVDIFRVKGDQSNQYDLPFYYFGQIIETSFEYDSPEKLEKLGSKNGYQHLWKEASGAAEAGNARFTWSENNKFYTLTSATMQNDSLILGRLGASDPEFNLRRDPVYIWRKSNTKDAVFASVLEPHGSYNPVTELGNNSFSQVQNVEVLLDSDEYTGIEITGTNKNKLLLVISNNDAEDQHNIKIGNREISWKGNYTLIEN</sequence>
<evidence type="ECO:0000313" key="6">
    <source>
        <dbReference type="EMBL" id="GGG40896.1"/>
    </source>
</evidence>
<feature type="domain" description="Heparinase II/III-like C-terminal" evidence="5">
    <location>
        <begin position="244"/>
        <end position="478"/>
    </location>
</feature>
<accession>A0ABQ1WSC2</accession>
<name>A0ABQ1WSC2_9FLAO</name>
<reference evidence="7" key="1">
    <citation type="journal article" date="2019" name="Int. J. Syst. Evol. Microbiol.">
        <title>The Global Catalogue of Microorganisms (GCM) 10K type strain sequencing project: providing services to taxonomists for standard genome sequencing and annotation.</title>
        <authorList>
            <consortium name="The Broad Institute Genomics Platform"/>
            <consortium name="The Broad Institute Genome Sequencing Center for Infectious Disease"/>
            <person name="Wu L."/>
            <person name="Ma J."/>
        </authorList>
    </citation>
    <scope>NUCLEOTIDE SEQUENCE [LARGE SCALE GENOMIC DNA]</scope>
    <source>
        <strain evidence="7">CGMCC 1.15422</strain>
    </source>
</reference>
<keyword evidence="7" id="KW-1185">Reference proteome</keyword>
<dbReference type="Gene3D" id="1.50.10.100">
    <property type="entry name" value="Chondroitin AC/alginate lyase"/>
    <property type="match status" value="1"/>
</dbReference>
<proteinExistence type="predicted"/>
<feature type="domain" description="Alginate lyase" evidence="4">
    <location>
        <begin position="24"/>
        <end position="168"/>
    </location>
</feature>
<comment type="caution">
    <text evidence="6">The sequence shown here is derived from an EMBL/GenBank/DDBJ whole genome shotgun (WGS) entry which is preliminary data.</text>
</comment>
<organism evidence="6 7">
    <name type="scientific">Christiangramia forsetii</name>
    <dbReference type="NCBI Taxonomy" id="411153"/>
    <lineage>
        <taxon>Bacteria</taxon>
        <taxon>Pseudomonadati</taxon>
        <taxon>Bacteroidota</taxon>
        <taxon>Flavobacteriia</taxon>
        <taxon>Flavobacteriales</taxon>
        <taxon>Flavobacteriaceae</taxon>
        <taxon>Christiangramia</taxon>
    </lineage>
</organism>
<evidence type="ECO:0000259" key="4">
    <source>
        <dbReference type="Pfam" id="PF05426"/>
    </source>
</evidence>
<evidence type="ECO:0000256" key="2">
    <source>
        <dbReference type="ARBA" id="ARBA00022729"/>
    </source>
</evidence>
<dbReference type="EMBL" id="BMIX01000006">
    <property type="protein sequence ID" value="GGG40896.1"/>
    <property type="molecule type" value="Genomic_DNA"/>
</dbReference>
<dbReference type="Pfam" id="PF07940">
    <property type="entry name" value="Hepar_II_III_C"/>
    <property type="match status" value="1"/>
</dbReference>
<evidence type="ECO:0000259" key="5">
    <source>
        <dbReference type="Pfam" id="PF07940"/>
    </source>
</evidence>
<dbReference type="Gene3D" id="2.70.98.70">
    <property type="match status" value="1"/>
</dbReference>
<dbReference type="Proteomes" id="UP000605733">
    <property type="component" value="Unassembled WGS sequence"/>
</dbReference>
<comment type="subcellular location">
    <subcellularLocation>
        <location evidence="1">Cell envelope</location>
    </subcellularLocation>
</comment>